<reference evidence="9 10" key="1">
    <citation type="journal article" date="2017" name="Front. Microbiol.">
        <title>Genomic Characterization of Dairy Associated Leuconostoc Species and Diversity of Leuconostocs in Undefined Mixed Mesophilic Starter Cultures.</title>
        <authorList>
            <person name="Frantzen C.A."/>
            <person name="Kot W."/>
            <person name="Pedersen T.B."/>
            <person name="Ardo Y.M."/>
            <person name="Broadbent J.R."/>
            <person name="Neve H."/>
            <person name="Hansen L.H."/>
            <person name="Dal Bello F."/>
            <person name="Ostlie H.M."/>
            <person name="Kleppen H.P."/>
            <person name="Vogensen F.K."/>
            <person name="Holo H."/>
        </authorList>
    </citation>
    <scope>NUCLEOTIDE SEQUENCE [LARGE SCALE GENOMIC DNA]</scope>
    <source>
        <strain evidence="9 10">LMGCF08</strain>
    </source>
</reference>
<evidence type="ECO:0000256" key="3">
    <source>
        <dbReference type="ARBA" id="ARBA00022475"/>
    </source>
</evidence>
<feature type="transmembrane region" description="Helical" evidence="7">
    <location>
        <begin position="219"/>
        <end position="239"/>
    </location>
</feature>
<dbReference type="eggNOG" id="COG0477">
    <property type="taxonomic scope" value="Bacteria"/>
</dbReference>
<dbReference type="InterPro" id="IPR036259">
    <property type="entry name" value="MFS_trans_sf"/>
</dbReference>
<keyword evidence="4 7" id="KW-0812">Transmembrane</keyword>
<dbReference type="Gene3D" id="1.20.1250.20">
    <property type="entry name" value="MFS general substrate transporter like domains"/>
    <property type="match status" value="1"/>
</dbReference>
<feature type="transmembrane region" description="Helical" evidence="7">
    <location>
        <begin position="99"/>
        <end position="118"/>
    </location>
</feature>
<dbReference type="PANTHER" id="PTHR23517:SF3">
    <property type="entry name" value="INTEGRAL MEMBRANE TRANSPORT PROTEIN"/>
    <property type="match status" value="1"/>
</dbReference>
<dbReference type="InterPro" id="IPR050171">
    <property type="entry name" value="MFS_Transporters"/>
</dbReference>
<feature type="transmembrane region" description="Helical" evidence="7">
    <location>
        <begin position="75"/>
        <end position="93"/>
    </location>
</feature>
<organism evidence="9 10">
    <name type="scientific">Leuconostoc pseudomesenteroides</name>
    <dbReference type="NCBI Taxonomy" id="33968"/>
    <lineage>
        <taxon>Bacteria</taxon>
        <taxon>Bacillati</taxon>
        <taxon>Bacillota</taxon>
        <taxon>Bacilli</taxon>
        <taxon>Lactobacillales</taxon>
        <taxon>Lactobacillaceae</taxon>
        <taxon>Leuconostoc</taxon>
    </lineage>
</organism>
<feature type="transmembrane region" description="Helical" evidence="7">
    <location>
        <begin position="43"/>
        <end position="63"/>
    </location>
</feature>
<evidence type="ECO:0000259" key="8">
    <source>
        <dbReference type="PROSITE" id="PS50850"/>
    </source>
</evidence>
<dbReference type="STRING" id="33968.BMS77_01020"/>
<comment type="caution">
    <text evidence="9">The sequence shown here is derived from an EMBL/GenBank/DDBJ whole genome shotgun (WGS) entry which is preliminary data.</text>
</comment>
<keyword evidence="3" id="KW-1003">Cell membrane</keyword>
<dbReference type="GO" id="GO:0022857">
    <property type="term" value="F:transmembrane transporter activity"/>
    <property type="evidence" value="ECO:0007669"/>
    <property type="project" value="InterPro"/>
</dbReference>
<dbReference type="RefSeq" id="WP_004911095.1">
    <property type="nucleotide sequence ID" value="NZ_MPLS01000015.1"/>
</dbReference>
<evidence type="ECO:0000256" key="5">
    <source>
        <dbReference type="ARBA" id="ARBA00022989"/>
    </source>
</evidence>
<proteinExistence type="predicted"/>
<dbReference type="GO" id="GO:0005886">
    <property type="term" value="C:plasma membrane"/>
    <property type="evidence" value="ECO:0007669"/>
    <property type="project" value="UniProtKB-SubCell"/>
</dbReference>
<protein>
    <recommendedName>
        <fullName evidence="8">Major facilitator superfamily (MFS) profile domain-containing protein</fullName>
    </recommendedName>
</protein>
<feature type="transmembrane region" description="Helical" evidence="7">
    <location>
        <begin position="383"/>
        <end position="404"/>
    </location>
</feature>
<dbReference type="Proteomes" id="UP000192288">
    <property type="component" value="Unassembled WGS sequence"/>
</dbReference>
<evidence type="ECO:0000256" key="4">
    <source>
        <dbReference type="ARBA" id="ARBA00022692"/>
    </source>
</evidence>
<dbReference type="Pfam" id="PF07690">
    <property type="entry name" value="MFS_1"/>
    <property type="match status" value="1"/>
</dbReference>
<keyword evidence="2" id="KW-0813">Transport</keyword>
<evidence type="ECO:0000256" key="2">
    <source>
        <dbReference type="ARBA" id="ARBA00022448"/>
    </source>
</evidence>
<dbReference type="InterPro" id="IPR011701">
    <property type="entry name" value="MFS"/>
</dbReference>
<feature type="transmembrane region" description="Helical" evidence="7">
    <location>
        <begin position="357"/>
        <end position="377"/>
    </location>
</feature>
<gene>
    <name evidence="9" type="ORF">BMR96_05505</name>
</gene>
<feature type="transmembrane region" description="Helical" evidence="7">
    <location>
        <begin position="166"/>
        <end position="187"/>
    </location>
</feature>
<keyword evidence="5 7" id="KW-1133">Transmembrane helix</keyword>
<name>A0A1X0VDL3_LEUPS</name>
<evidence type="ECO:0000313" key="10">
    <source>
        <dbReference type="Proteomes" id="UP000192288"/>
    </source>
</evidence>
<accession>A0A1X0VDL3</accession>
<comment type="subcellular location">
    <subcellularLocation>
        <location evidence="1">Cell membrane</location>
        <topology evidence="1">Multi-pass membrane protein</topology>
    </subcellularLocation>
</comment>
<dbReference type="SUPFAM" id="SSF103473">
    <property type="entry name" value="MFS general substrate transporter"/>
    <property type="match status" value="1"/>
</dbReference>
<dbReference type="InterPro" id="IPR020846">
    <property type="entry name" value="MFS_dom"/>
</dbReference>
<dbReference type="EMBL" id="MPLS01000015">
    <property type="protein sequence ID" value="ORI97771.1"/>
    <property type="molecule type" value="Genomic_DNA"/>
</dbReference>
<sequence>MSDFFKLDRNIQLRIVMMFITIAIGSSVGPNMTIYYVDYFGPLVTGILLVAVQVAGFLAGLYGGHLADNWGRKRVMIGGITTMTVGYILAAAMNSPLYINPYLTFFGFLMATLGISFASPAEEAMMIDVSTLQNRKFIYAMIYWVINLAVMIGAALGGWFFKTARFELLLGTALGALLSLVIVVLWITETFPASKRTVHGQSVWSVVKSYREVFADKRYLKFMIAAIGATVIFSSPDYYLAAHLGQSFNNTTIFGVQIFGQRMLSVITVTNTLMIVLLMGTMTKLFQKWSNMKATAVGTAMQGAGFALSFLLNDFWPLFLVAIFLTLGEMIVTPAQQSLRAEMMNQQKIGTYSGFSAAMRPVGFIISSAIVSVSAFIGNVGAAIILLIATGISIWFTYLSVVMLREKRTV</sequence>
<evidence type="ECO:0000256" key="1">
    <source>
        <dbReference type="ARBA" id="ARBA00004651"/>
    </source>
</evidence>
<feature type="transmembrane region" description="Helical" evidence="7">
    <location>
        <begin position="138"/>
        <end position="160"/>
    </location>
</feature>
<evidence type="ECO:0000256" key="6">
    <source>
        <dbReference type="ARBA" id="ARBA00023136"/>
    </source>
</evidence>
<evidence type="ECO:0000313" key="9">
    <source>
        <dbReference type="EMBL" id="ORI97771.1"/>
    </source>
</evidence>
<feature type="domain" description="Major facilitator superfamily (MFS) profile" evidence="8">
    <location>
        <begin position="1"/>
        <end position="408"/>
    </location>
</feature>
<dbReference type="PANTHER" id="PTHR23517">
    <property type="entry name" value="RESISTANCE PROTEIN MDTM, PUTATIVE-RELATED-RELATED"/>
    <property type="match status" value="1"/>
</dbReference>
<feature type="transmembrane region" description="Helical" evidence="7">
    <location>
        <begin position="15"/>
        <end position="37"/>
    </location>
</feature>
<feature type="transmembrane region" description="Helical" evidence="7">
    <location>
        <begin position="259"/>
        <end position="282"/>
    </location>
</feature>
<dbReference type="PROSITE" id="PS50850">
    <property type="entry name" value="MFS"/>
    <property type="match status" value="1"/>
</dbReference>
<dbReference type="AlphaFoldDB" id="A0A1X0VDL3"/>
<evidence type="ECO:0000256" key="7">
    <source>
        <dbReference type="SAM" id="Phobius"/>
    </source>
</evidence>
<keyword evidence="6 7" id="KW-0472">Membrane</keyword>